<comment type="caution">
    <text evidence="2">The sequence shown here is derived from an EMBL/GenBank/DDBJ whole genome shotgun (WGS) entry which is preliminary data.</text>
</comment>
<reference evidence="2" key="1">
    <citation type="submission" date="2022-05" db="EMBL/GenBank/DDBJ databases">
        <authorList>
            <person name="Okamura Y."/>
        </authorList>
    </citation>
    <scope>NUCLEOTIDE SEQUENCE</scope>
</reference>
<keyword evidence="3" id="KW-1185">Reference proteome</keyword>
<proteinExistence type="predicted"/>
<dbReference type="Proteomes" id="UP001152562">
    <property type="component" value="Unassembled WGS sequence"/>
</dbReference>
<dbReference type="AlphaFoldDB" id="A0A9P0XH95"/>
<organism evidence="2 3">
    <name type="scientific">Pieris brassicae</name>
    <name type="common">White butterfly</name>
    <name type="synonym">Large white butterfly</name>
    <dbReference type="NCBI Taxonomy" id="7116"/>
    <lineage>
        <taxon>Eukaryota</taxon>
        <taxon>Metazoa</taxon>
        <taxon>Ecdysozoa</taxon>
        <taxon>Arthropoda</taxon>
        <taxon>Hexapoda</taxon>
        <taxon>Insecta</taxon>
        <taxon>Pterygota</taxon>
        <taxon>Neoptera</taxon>
        <taxon>Endopterygota</taxon>
        <taxon>Lepidoptera</taxon>
        <taxon>Glossata</taxon>
        <taxon>Ditrysia</taxon>
        <taxon>Papilionoidea</taxon>
        <taxon>Pieridae</taxon>
        <taxon>Pierinae</taxon>
        <taxon>Pieris</taxon>
    </lineage>
</organism>
<evidence type="ECO:0000313" key="3">
    <source>
        <dbReference type="Proteomes" id="UP001152562"/>
    </source>
</evidence>
<name>A0A9P0XH95_PIEBR</name>
<dbReference type="EMBL" id="CALOZG010000040">
    <property type="protein sequence ID" value="CAH4034449.1"/>
    <property type="molecule type" value="Genomic_DNA"/>
</dbReference>
<evidence type="ECO:0000256" key="1">
    <source>
        <dbReference type="SAM" id="MobiDB-lite"/>
    </source>
</evidence>
<gene>
    <name evidence="2" type="ORF">PIBRA_LOCUS10632</name>
</gene>
<accession>A0A9P0XH95</accession>
<protein>
    <submittedName>
        <fullName evidence="2">Uncharacterized protein</fullName>
    </submittedName>
</protein>
<feature type="region of interest" description="Disordered" evidence="1">
    <location>
        <begin position="84"/>
        <end position="106"/>
    </location>
</feature>
<evidence type="ECO:0000313" key="2">
    <source>
        <dbReference type="EMBL" id="CAH4034449.1"/>
    </source>
</evidence>
<sequence>MTFRQNNNFSRSSNFRGHRRAEYRTFTSFNPAQGRALPRPGYLHSFPGRGWQVPRASGRGPSRGFPFTRKFLRKSAVPTLFSWSSASDQDTSARAEPLKRRNVPAL</sequence>